<reference evidence="11 12" key="1">
    <citation type="journal article" date="2010" name="Science">
        <title>Genomic comparison of the ants Camponotus floridanus and Harpegnathos saltator.</title>
        <authorList>
            <person name="Bonasio R."/>
            <person name="Zhang G."/>
            <person name="Ye C."/>
            <person name="Mutti N.S."/>
            <person name="Fang X."/>
            <person name="Qin N."/>
            <person name="Donahue G."/>
            <person name="Yang P."/>
            <person name="Li Q."/>
            <person name="Li C."/>
            <person name="Zhang P."/>
            <person name="Huang Z."/>
            <person name="Berger S.L."/>
            <person name="Reinberg D."/>
            <person name="Wang J."/>
            <person name="Liebig J."/>
        </authorList>
    </citation>
    <scope>NUCLEOTIDE SEQUENCE [LARGE SCALE GENOMIC DNA]</scope>
    <source>
        <strain evidence="11 12">R22 G/1</strain>
    </source>
</reference>
<evidence type="ECO:0000256" key="2">
    <source>
        <dbReference type="ARBA" id="ARBA00022475"/>
    </source>
</evidence>
<dbReference type="Proteomes" id="UP000008237">
    <property type="component" value="Unassembled WGS sequence"/>
</dbReference>
<feature type="transmembrane region" description="Helical" evidence="10">
    <location>
        <begin position="65"/>
        <end position="85"/>
    </location>
</feature>
<dbReference type="EMBL" id="GL449017">
    <property type="protein sequence ID" value="EFN83501.1"/>
    <property type="molecule type" value="Genomic_DNA"/>
</dbReference>
<evidence type="ECO:0000256" key="4">
    <source>
        <dbReference type="ARBA" id="ARBA00022692"/>
    </source>
</evidence>
<keyword evidence="3 10" id="KW-0716">Sensory transduction</keyword>
<keyword evidence="5 10" id="KW-0552">Olfaction</keyword>
<feature type="transmembrane region" description="Helical" evidence="10">
    <location>
        <begin position="169"/>
        <end position="189"/>
    </location>
</feature>
<keyword evidence="8 10" id="KW-0675">Receptor</keyword>
<feature type="transmembrane region" description="Helical" evidence="10">
    <location>
        <begin position="272"/>
        <end position="294"/>
    </location>
</feature>
<name>E2BLE9_HARSA</name>
<evidence type="ECO:0000256" key="10">
    <source>
        <dbReference type="RuleBase" id="RU351113"/>
    </source>
</evidence>
<dbReference type="InParanoid" id="E2BLE9"/>
<comment type="similarity">
    <text evidence="10">Belongs to the insect chemoreceptor superfamily. Heteromeric odorant receptor channel (TC 1.A.69) family.</text>
</comment>
<evidence type="ECO:0000256" key="9">
    <source>
        <dbReference type="ARBA" id="ARBA00023224"/>
    </source>
</evidence>
<dbReference type="OrthoDB" id="8185860at2759"/>
<protein>
    <recommendedName>
        <fullName evidence="10">Odorant receptor</fullName>
    </recommendedName>
</protein>
<feature type="transmembrane region" description="Helical" evidence="10">
    <location>
        <begin position="127"/>
        <end position="148"/>
    </location>
</feature>
<dbReference type="OMA" id="QYRYIAM"/>
<keyword evidence="9 10" id="KW-0807">Transducer</keyword>
<dbReference type="InterPro" id="IPR004117">
    <property type="entry name" value="7tm6_olfct_rcpt"/>
</dbReference>
<dbReference type="GO" id="GO:0005549">
    <property type="term" value="F:odorant binding"/>
    <property type="evidence" value="ECO:0007669"/>
    <property type="project" value="InterPro"/>
</dbReference>
<dbReference type="Pfam" id="PF02949">
    <property type="entry name" value="7tm_6"/>
    <property type="match status" value="1"/>
</dbReference>
<evidence type="ECO:0000313" key="12">
    <source>
        <dbReference type="Proteomes" id="UP000008237"/>
    </source>
</evidence>
<sequence>MNFRNVNPLNVYSNYMSGNLLPLAPRDSRFSLASVLFGGFMWLLQAVQLCVLVPGLMMVSWEKAIVDGTITFVLIIEVSFIAGQIQTHKKLTDRLIQKLNDILRIEDEMMENVVKTTLKPIDAPLRFYVVAGSLSVFVWFSLPLLMILERETFFYEDFRLPAVFSTQPFSSQTFVLGSILLVMGNVQIFLKKCGLDIYMIHLVLMMTAQYRYTGKKLASIFRDASKRCELGQVGCEVDRWTENALKALCRHHNSVVRLSSVLRDLLSSSLNLIYINSVIRFCFTAILFNAVLSATFLEGFLVSMYSCGSVMEFYMLCSCMQQLHDASTDITDEAFHEKWYQFGPSVKRTFMLMILANNLGCKLSTCNKFNLSLPSFMTILNQSYSIALVLL</sequence>
<organism evidence="12">
    <name type="scientific">Harpegnathos saltator</name>
    <name type="common">Jerdon's jumping ant</name>
    <dbReference type="NCBI Taxonomy" id="610380"/>
    <lineage>
        <taxon>Eukaryota</taxon>
        <taxon>Metazoa</taxon>
        <taxon>Ecdysozoa</taxon>
        <taxon>Arthropoda</taxon>
        <taxon>Hexapoda</taxon>
        <taxon>Insecta</taxon>
        <taxon>Pterygota</taxon>
        <taxon>Neoptera</taxon>
        <taxon>Endopterygota</taxon>
        <taxon>Hymenoptera</taxon>
        <taxon>Apocrita</taxon>
        <taxon>Aculeata</taxon>
        <taxon>Formicoidea</taxon>
        <taxon>Formicidae</taxon>
        <taxon>Ponerinae</taxon>
        <taxon>Ponerini</taxon>
        <taxon>Harpegnathos</taxon>
    </lineage>
</organism>
<gene>
    <name evidence="11" type="ORF">EAI_15436</name>
</gene>
<evidence type="ECO:0000256" key="1">
    <source>
        <dbReference type="ARBA" id="ARBA00004651"/>
    </source>
</evidence>
<evidence type="ECO:0000256" key="6">
    <source>
        <dbReference type="ARBA" id="ARBA00022989"/>
    </source>
</evidence>
<evidence type="ECO:0000256" key="8">
    <source>
        <dbReference type="ARBA" id="ARBA00023170"/>
    </source>
</evidence>
<evidence type="ECO:0000313" key="11">
    <source>
        <dbReference type="EMBL" id="EFN83501.1"/>
    </source>
</evidence>
<dbReference type="GO" id="GO:0007165">
    <property type="term" value="P:signal transduction"/>
    <property type="evidence" value="ECO:0007669"/>
    <property type="project" value="UniProtKB-KW"/>
</dbReference>
<feature type="transmembrane region" description="Helical" evidence="10">
    <location>
        <begin position="30"/>
        <end position="53"/>
    </location>
</feature>
<keyword evidence="12" id="KW-1185">Reference proteome</keyword>
<dbReference type="GO" id="GO:0005886">
    <property type="term" value="C:plasma membrane"/>
    <property type="evidence" value="ECO:0007669"/>
    <property type="project" value="UniProtKB-SubCell"/>
</dbReference>
<accession>E2BLE9</accession>
<keyword evidence="2" id="KW-1003">Cell membrane</keyword>
<keyword evidence="4 10" id="KW-0812">Transmembrane</keyword>
<dbReference type="PANTHER" id="PTHR21137">
    <property type="entry name" value="ODORANT RECEPTOR"/>
    <property type="match status" value="1"/>
</dbReference>
<evidence type="ECO:0000256" key="3">
    <source>
        <dbReference type="ARBA" id="ARBA00022606"/>
    </source>
</evidence>
<keyword evidence="7 10" id="KW-0472">Membrane</keyword>
<comment type="subcellular location">
    <subcellularLocation>
        <location evidence="1 10">Cell membrane</location>
        <topology evidence="1 10">Multi-pass membrane protein</topology>
    </subcellularLocation>
</comment>
<keyword evidence="6 10" id="KW-1133">Transmembrane helix</keyword>
<dbReference type="PANTHER" id="PTHR21137:SF35">
    <property type="entry name" value="ODORANT RECEPTOR 19A-RELATED"/>
    <property type="match status" value="1"/>
</dbReference>
<dbReference type="AlphaFoldDB" id="E2BLE9"/>
<proteinExistence type="inferred from homology"/>
<evidence type="ECO:0000256" key="7">
    <source>
        <dbReference type="ARBA" id="ARBA00023136"/>
    </source>
</evidence>
<dbReference type="GO" id="GO:0004984">
    <property type="term" value="F:olfactory receptor activity"/>
    <property type="evidence" value="ECO:0007669"/>
    <property type="project" value="InterPro"/>
</dbReference>
<comment type="caution">
    <text evidence="10">Lacks conserved residue(s) required for the propagation of feature annotation.</text>
</comment>
<evidence type="ECO:0000256" key="5">
    <source>
        <dbReference type="ARBA" id="ARBA00022725"/>
    </source>
</evidence>